<evidence type="ECO:0000256" key="7">
    <source>
        <dbReference type="ARBA" id="ARBA00023237"/>
    </source>
</evidence>
<dbReference type="EMBL" id="FCOX02000013">
    <property type="protein sequence ID" value="SAK72282.1"/>
    <property type="molecule type" value="Genomic_DNA"/>
</dbReference>
<dbReference type="SUPFAM" id="SSF54523">
    <property type="entry name" value="Pili subunits"/>
    <property type="match status" value="1"/>
</dbReference>
<keyword evidence="5" id="KW-0732">Signal</keyword>
<protein>
    <submittedName>
        <fullName evidence="9">Trimeric autoransporter, BpaB</fullName>
    </submittedName>
</protein>
<keyword evidence="3" id="KW-1134">Transmembrane beta strand</keyword>
<comment type="subcellular location">
    <subcellularLocation>
        <location evidence="2">Cell outer membrane</location>
    </subcellularLocation>
    <subcellularLocation>
        <location evidence="1">Cell surface</location>
    </subcellularLocation>
</comment>
<dbReference type="AlphaFoldDB" id="A0A158BQB2"/>
<evidence type="ECO:0000256" key="4">
    <source>
        <dbReference type="ARBA" id="ARBA00022692"/>
    </source>
</evidence>
<dbReference type="GO" id="GO:0009986">
    <property type="term" value="C:cell surface"/>
    <property type="evidence" value="ECO:0007669"/>
    <property type="project" value="UniProtKB-SubCell"/>
</dbReference>
<evidence type="ECO:0000313" key="10">
    <source>
        <dbReference type="Proteomes" id="UP000071859"/>
    </source>
</evidence>
<evidence type="ECO:0000256" key="2">
    <source>
        <dbReference type="ARBA" id="ARBA00004442"/>
    </source>
</evidence>
<dbReference type="InterPro" id="IPR045584">
    <property type="entry name" value="Pilin-like"/>
</dbReference>
<feature type="domain" description="Trimeric autotransporter adhesin YadA-like C-terminal membrane anchor" evidence="8">
    <location>
        <begin position="119"/>
        <end position="176"/>
    </location>
</feature>
<evidence type="ECO:0000256" key="5">
    <source>
        <dbReference type="ARBA" id="ARBA00022729"/>
    </source>
</evidence>
<proteinExistence type="predicted"/>
<evidence type="ECO:0000256" key="6">
    <source>
        <dbReference type="ARBA" id="ARBA00023136"/>
    </source>
</evidence>
<dbReference type="InterPro" id="IPR005594">
    <property type="entry name" value="YadA_C"/>
</dbReference>
<accession>A0A158BQB2</accession>
<organism evidence="9 10">
    <name type="scientific">Caballeronia calidae</name>
    <dbReference type="NCBI Taxonomy" id="1777139"/>
    <lineage>
        <taxon>Bacteria</taxon>
        <taxon>Pseudomonadati</taxon>
        <taxon>Pseudomonadota</taxon>
        <taxon>Betaproteobacteria</taxon>
        <taxon>Burkholderiales</taxon>
        <taxon>Burkholderiaceae</taxon>
        <taxon>Caballeronia</taxon>
    </lineage>
</organism>
<sequence>MLRECDELCVVDDVLLDFAQHGRLHAVVKHLSRNTADVLKRFHVTAQNRLKVLVLDEAAPQITAVSKHEREQPDRAPLSRDVIKFDIEVSKVHLSLSSSRRLEAHLEATLLGWTNFSDQIDQDKTVSIGVGGASYQGYGAAAVALNLRVTQNLMLKADAGTTRGGTVYGAIGSYRW</sequence>
<keyword evidence="10" id="KW-1185">Reference proteome</keyword>
<gene>
    <name evidence="9" type="ORF">AWB78_02963</name>
</gene>
<evidence type="ECO:0000313" key="9">
    <source>
        <dbReference type="EMBL" id="SAK72282.1"/>
    </source>
</evidence>
<evidence type="ECO:0000256" key="1">
    <source>
        <dbReference type="ARBA" id="ARBA00004241"/>
    </source>
</evidence>
<reference evidence="9" key="1">
    <citation type="submission" date="2016-01" db="EMBL/GenBank/DDBJ databases">
        <authorList>
            <person name="Peeters C."/>
        </authorList>
    </citation>
    <scope>NUCLEOTIDE SEQUENCE</scope>
    <source>
        <strain evidence="9">LMG 29321</strain>
    </source>
</reference>
<comment type="caution">
    <text evidence="9">The sequence shown here is derived from an EMBL/GenBank/DDBJ whole genome shotgun (WGS) entry which is preliminary data.</text>
</comment>
<evidence type="ECO:0000256" key="3">
    <source>
        <dbReference type="ARBA" id="ARBA00022452"/>
    </source>
</evidence>
<keyword evidence="4" id="KW-0812">Transmembrane</keyword>
<dbReference type="Gene3D" id="3.30.1300.30">
    <property type="entry name" value="GSPII I/J protein-like"/>
    <property type="match status" value="1"/>
</dbReference>
<keyword evidence="7" id="KW-0998">Cell outer membrane</keyword>
<evidence type="ECO:0000259" key="8">
    <source>
        <dbReference type="Pfam" id="PF03895"/>
    </source>
</evidence>
<dbReference type="Proteomes" id="UP000071859">
    <property type="component" value="Unassembled WGS sequence"/>
</dbReference>
<name>A0A158BQB2_9BURK</name>
<dbReference type="GO" id="GO:0009279">
    <property type="term" value="C:cell outer membrane"/>
    <property type="evidence" value="ECO:0007669"/>
    <property type="project" value="UniProtKB-SubCell"/>
</dbReference>
<dbReference type="Pfam" id="PF03895">
    <property type="entry name" value="YadA_anchor"/>
    <property type="match status" value="1"/>
</dbReference>
<keyword evidence="6" id="KW-0472">Membrane</keyword>